<organism evidence="2 3">
    <name type="scientific">Polyangium fumosum</name>
    <dbReference type="NCBI Taxonomy" id="889272"/>
    <lineage>
        <taxon>Bacteria</taxon>
        <taxon>Pseudomonadati</taxon>
        <taxon>Myxococcota</taxon>
        <taxon>Polyangia</taxon>
        <taxon>Polyangiales</taxon>
        <taxon>Polyangiaceae</taxon>
        <taxon>Polyangium</taxon>
    </lineage>
</organism>
<accession>A0A4U1IUF7</accession>
<dbReference type="PANTHER" id="PTHR43617">
    <property type="entry name" value="L-AMINO ACID N-ACETYLTRANSFERASE"/>
    <property type="match status" value="1"/>
</dbReference>
<comment type="caution">
    <text evidence="2">The sequence shown here is derived from an EMBL/GenBank/DDBJ whole genome shotgun (WGS) entry which is preliminary data.</text>
</comment>
<dbReference type="OrthoDB" id="336415at2"/>
<dbReference type="PROSITE" id="PS51186">
    <property type="entry name" value="GNAT"/>
    <property type="match status" value="1"/>
</dbReference>
<dbReference type="AlphaFoldDB" id="A0A4U1IUF7"/>
<proteinExistence type="predicted"/>
<dbReference type="PANTHER" id="PTHR43617:SF34">
    <property type="entry name" value="PUTATIVE-RELATED"/>
    <property type="match status" value="1"/>
</dbReference>
<gene>
    <name evidence="2" type="ORF">E8A74_42730</name>
</gene>
<dbReference type="SUPFAM" id="SSF55729">
    <property type="entry name" value="Acyl-CoA N-acyltransferases (Nat)"/>
    <property type="match status" value="1"/>
</dbReference>
<evidence type="ECO:0000259" key="1">
    <source>
        <dbReference type="PROSITE" id="PS51186"/>
    </source>
</evidence>
<dbReference type="RefSeq" id="WP_136934910.1">
    <property type="nucleotide sequence ID" value="NZ_SSMQ01000075.1"/>
</dbReference>
<evidence type="ECO:0000313" key="2">
    <source>
        <dbReference type="EMBL" id="TKC98058.1"/>
    </source>
</evidence>
<feature type="domain" description="N-acetyltransferase" evidence="1">
    <location>
        <begin position="21"/>
        <end position="181"/>
    </location>
</feature>
<dbReference type="InterPro" id="IPR050276">
    <property type="entry name" value="MshD_Acetyltransferase"/>
</dbReference>
<protein>
    <submittedName>
        <fullName evidence="2">GNAT family N-acetyltransferase</fullName>
    </submittedName>
</protein>
<keyword evidence="2" id="KW-0808">Transferase</keyword>
<dbReference type="GO" id="GO:0016747">
    <property type="term" value="F:acyltransferase activity, transferring groups other than amino-acyl groups"/>
    <property type="evidence" value="ECO:0007669"/>
    <property type="project" value="InterPro"/>
</dbReference>
<sequence length="181" mass="20568">MSGRPFIRLADRTDLDGFADHIVRHSAESGREGSLHFAISRSPERASVREHARQRWERALEESLWGRCFLLVEPVRGWVVGHLELRGGRFSAEMHRAILGMGIERGYTRKGHGQQLMEAAIGWAKRTGKVAWIDLGVFEHNLPARSLYQRMGFVENGKRKDAFRIDSGMQVTDISMSLRIG</sequence>
<name>A0A4U1IUF7_9BACT</name>
<evidence type="ECO:0000313" key="3">
    <source>
        <dbReference type="Proteomes" id="UP000309215"/>
    </source>
</evidence>
<dbReference type="Proteomes" id="UP000309215">
    <property type="component" value="Unassembled WGS sequence"/>
</dbReference>
<dbReference type="Gene3D" id="3.40.630.30">
    <property type="match status" value="1"/>
</dbReference>
<keyword evidence="3" id="KW-1185">Reference proteome</keyword>
<dbReference type="EMBL" id="SSMQ01000075">
    <property type="protein sequence ID" value="TKC98058.1"/>
    <property type="molecule type" value="Genomic_DNA"/>
</dbReference>
<reference evidence="2 3" key="1">
    <citation type="submission" date="2019-04" db="EMBL/GenBank/DDBJ databases">
        <authorList>
            <person name="Li Y."/>
            <person name="Wang J."/>
        </authorList>
    </citation>
    <scope>NUCLEOTIDE SEQUENCE [LARGE SCALE GENOMIC DNA]</scope>
    <source>
        <strain evidence="2 3">DSM 14668</strain>
    </source>
</reference>
<dbReference type="InterPro" id="IPR000182">
    <property type="entry name" value="GNAT_dom"/>
</dbReference>
<dbReference type="Pfam" id="PF00583">
    <property type="entry name" value="Acetyltransf_1"/>
    <property type="match status" value="1"/>
</dbReference>
<dbReference type="InterPro" id="IPR016181">
    <property type="entry name" value="Acyl_CoA_acyltransferase"/>
</dbReference>